<dbReference type="Proteomes" id="UP000462212">
    <property type="component" value="Unassembled WGS sequence"/>
</dbReference>
<keyword evidence="2" id="KW-1185">Reference proteome</keyword>
<dbReference type="EMBL" id="QGMJ01001346">
    <property type="protein sequence ID" value="TVY31667.1"/>
    <property type="molecule type" value="Genomic_DNA"/>
</dbReference>
<evidence type="ECO:0000313" key="2">
    <source>
        <dbReference type="Proteomes" id="UP000462212"/>
    </source>
</evidence>
<proteinExistence type="predicted"/>
<dbReference type="AlphaFoldDB" id="A0A8H8U2Y7"/>
<sequence length="90" mass="9812">MPWATHIAKLPKAEAATAHRLQLQTQSPNRVLYYTDGSQMPDSTGIGVGLAGYSGARRFTSLARNIGLYQIVYNGELEGITLAFEDATRL</sequence>
<organism evidence="1 2">
    <name type="scientific">Lachnellula subtilissima</name>
    <dbReference type="NCBI Taxonomy" id="602034"/>
    <lineage>
        <taxon>Eukaryota</taxon>
        <taxon>Fungi</taxon>
        <taxon>Dikarya</taxon>
        <taxon>Ascomycota</taxon>
        <taxon>Pezizomycotina</taxon>
        <taxon>Leotiomycetes</taxon>
        <taxon>Helotiales</taxon>
        <taxon>Lachnaceae</taxon>
        <taxon>Lachnellula</taxon>
    </lineage>
</organism>
<reference evidence="1 2" key="1">
    <citation type="submission" date="2018-05" db="EMBL/GenBank/DDBJ databases">
        <title>Genome sequencing and assembly of the regulated plant pathogen Lachnellula willkommii and related sister species for the development of diagnostic species identification markers.</title>
        <authorList>
            <person name="Giroux E."/>
            <person name="Bilodeau G."/>
        </authorList>
    </citation>
    <scope>NUCLEOTIDE SEQUENCE [LARGE SCALE GENOMIC DNA]</scope>
    <source>
        <strain evidence="1 2">CBS 197.66</strain>
    </source>
</reference>
<evidence type="ECO:0008006" key="3">
    <source>
        <dbReference type="Google" id="ProtNLM"/>
    </source>
</evidence>
<protein>
    <recommendedName>
        <fullName evidence="3">RNase H type-1 domain-containing protein</fullName>
    </recommendedName>
</protein>
<gene>
    <name evidence="1" type="ORF">LSUB1_G008106</name>
</gene>
<dbReference type="OrthoDB" id="3261222at2759"/>
<name>A0A8H8U2Y7_9HELO</name>
<accession>A0A8H8U2Y7</accession>
<comment type="caution">
    <text evidence="1">The sequence shown here is derived from an EMBL/GenBank/DDBJ whole genome shotgun (WGS) entry which is preliminary data.</text>
</comment>
<evidence type="ECO:0000313" key="1">
    <source>
        <dbReference type="EMBL" id="TVY31667.1"/>
    </source>
</evidence>
<feature type="non-terminal residue" evidence="1">
    <location>
        <position position="90"/>
    </location>
</feature>